<evidence type="ECO:0000259" key="3">
    <source>
        <dbReference type="Pfam" id="PF01648"/>
    </source>
</evidence>
<dbReference type="GO" id="GO:0000287">
    <property type="term" value="F:magnesium ion binding"/>
    <property type="evidence" value="ECO:0007669"/>
    <property type="project" value="InterPro"/>
</dbReference>
<dbReference type="InterPro" id="IPR050559">
    <property type="entry name" value="P-Pant_transferase_sf"/>
</dbReference>
<evidence type="ECO:0000256" key="1">
    <source>
        <dbReference type="ARBA" id="ARBA00010990"/>
    </source>
</evidence>
<dbReference type="GO" id="GO:0005829">
    <property type="term" value="C:cytosol"/>
    <property type="evidence" value="ECO:0007669"/>
    <property type="project" value="TreeGrafter"/>
</dbReference>
<evidence type="ECO:0000313" key="4">
    <source>
        <dbReference type="EMBL" id="SCZ77451.1"/>
    </source>
</evidence>
<dbReference type="GO" id="GO:0008897">
    <property type="term" value="F:holo-[acyl-carrier-protein] synthase activity"/>
    <property type="evidence" value="ECO:0007669"/>
    <property type="project" value="InterPro"/>
</dbReference>
<dbReference type="Proteomes" id="UP000199428">
    <property type="component" value="Unassembled WGS sequence"/>
</dbReference>
<gene>
    <name evidence="4" type="ORF">SAMN02910350_00770</name>
</gene>
<dbReference type="RefSeq" id="WP_090161378.1">
    <property type="nucleotide sequence ID" value="NZ_FMWK01000003.1"/>
</dbReference>
<proteinExistence type="inferred from homology"/>
<dbReference type="GO" id="GO:0019878">
    <property type="term" value="P:lysine biosynthetic process via aminoadipic acid"/>
    <property type="evidence" value="ECO:0007669"/>
    <property type="project" value="TreeGrafter"/>
</dbReference>
<dbReference type="PANTHER" id="PTHR12215">
    <property type="entry name" value="PHOSPHOPANTETHEINE TRANSFERASE"/>
    <property type="match status" value="1"/>
</dbReference>
<sequence>MIKAAAYNCEPLQNPFIFDEVYDMISPQRRAHVDEAKTLKGKCERLGASHLLEKLLWENHIQRPYVYSNTSQGKPIFLQPKNVDFSISHADFFAVAAISDKPVGIDVERIRPYDPDLVKRFFTKFDVELLESVKRTEVNKKFTEVWTFKEATCKMMDRPLMQVLQWVDYSEYCDCEKGNVEWTKQGFEFRDYYITLCYEDKRQPIQMGLYNPYDGKYY</sequence>
<dbReference type="SUPFAM" id="SSF56214">
    <property type="entry name" value="4'-phosphopantetheinyl transferase"/>
    <property type="match status" value="2"/>
</dbReference>
<accession>A0A1G5RVH6</accession>
<dbReference type="InterPro" id="IPR008278">
    <property type="entry name" value="4-PPantetheinyl_Trfase_dom"/>
</dbReference>
<evidence type="ECO:0000313" key="5">
    <source>
        <dbReference type="Proteomes" id="UP000199428"/>
    </source>
</evidence>
<evidence type="ECO:0000256" key="2">
    <source>
        <dbReference type="ARBA" id="ARBA00022679"/>
    </source>
</evidence>
<dbReference type="Pfam" id="PF01648">
    <property type="entry name" value="ACPS"/>
    <property type="match status" value="1"/>
</dbReference>
<dbReference type="EMBL" id="FMWK01000003">
    <property type="protein sequence ID" value="SCZ77451.1"/>
    <property type="molecule type" value="Genomic_DNA"/>
</dbReference>
<keyword evidence="2 4" id="KW-0808">Transferase</keyword>
<feature type="domain" description="4'-phosphopantetheinyl transferase" evidence="3">
    <location>
        <begin position="102"/>
        <end position="166"/>
    </location>
</feature>
<name>A0A1G5RVH6_PSEXY</name>
<dbReference type="PANTHER" id="PTHR12215:SF15">
    <property type="entry name" value="4'-PHOSPHOPANTETHEINYL TRANSFERASE SUPERFAMILY-RELATED"/>
    <property type="match status" value="1"/>
</dbReference>
<dbReference type="InterPro" id="IPR037143">
    <property type="entry name" value="4-PPantetheinyl_Trfase_dom_sf"/>
</dbReference>
<protein>
    <submittedName>
        <fullName evidence="4">4'-phosphopantetheinyl transferase</fullName>
    </submittedName>
</protein>
<reference evidence="4 5" key="1">
    <citation type="submission" date="2016-10" db="EMBL/GenBank/DDBJ databases">
        <authorList>
            <person name="de Groot N.N."/>
        </authorList>
    </citation>
    <scope>NUCLEOTIDE SEQUENCE [LARGE SCALE GENOMIC DNA]</scope>
    <source>
        <strain evidence="4 5">DSM 10317</strain>
    </source>
</reference>
<dbReference type="AlphaFoldDB" id="A0A1G5RVH6"/>
<dbReference type="Gene3D" id="3.90.470.20">
    <property type="entry name" value="4'-phosphopantetheinyl transferase domain"/>
    <property type="match status" value="2"/>
</dbReference>
<organism evidence="4 5">
    <name type="scientific">Pseudobutyrivibrio xylanivorans</name>
    <dbReference type="NCBI Taxonomy" id="185007"/>
    <lineage>
        <taxon>Bacteria</taxon>
        <taxon>Bacillati</taxon>
        <taxon>Bacillota</taxon>
        <taxon>Clostridia</taxon>
        <taxon>Lachnospirales</taxon>
        <taxon>Lachnospiraceae</taxon>
        <taxon>Pseudobutyrivibrio</taxon>
    </lineage>
</organism>
<comment type="similarity">
    <text evidence="1">Belongs to the P-Pant transferase superfamily. Gsp/Sfp/HetI/AcpT family.</text>
</comment>